<evidence type="ECO:0000313" key="8">
    <source>
        <dbReference type="Proteomes" id="UP000000311"/>
    </source>
</evidence>
<name>E2AHX2_CAMFO</name>
<dbReference type="InterPro" id="IPR036034">
    <property type="entry name" value="PDZ_sf"/>
</dbReference>
<dbReference type="PANTHER" id="PTHR24214">
    <property type="entry name" value="PDZ AND LIM DOMAIN PROTEIN ZASP"/>
    <property type="match status" value="1"/>
</dbReference>
<evidence type="ECO:0000256" key="3">
    <source>
        <dbReference type="ARBA" id="ARBA00023038"/>
    </source>
</evidence>
<evidence type="ECO:0000256" key="1">
    <source>
        <dbReference type="ARBA" id="ARBA00004496"/>
    </source>
</evidence>
<dbReference type="AlphaFoldDB" id="E2AHX2"/>
<dbReference type="InParanoid" id="E2AHX2"/>
<feature type="compositionally biased region" description="Basic and acidic residues" evidence="4">
    <location>
        <begin position="152"/>
        <end position="162"/>
    </location>
</feature>
<dbReference type="CDD" id="cd23068">
    <property type="entry name" value="PDZ_ZASP52-like"/>
    <property type="match status" value="1"/>
</dbReference>
<feature type="compositionally biased region" description="Basic and acidic residues" evidence="4">
    <location>
        <begin position="304"/>
        <end position="320"/>
    </location>
</feature>
<gene>
    <name evidence="7" type="ORF">EAG_15319</name>
</gene>
<dbReference type="GO" id="GO:0061061">
    <property type="term" value="P:muscle structure development"/>
    <property type="evidence" value="ECO:0007669"/>
    <property type="project" value="TreeGrafter"/>
</dbReference>
<feature type="region of interest" description="Disordered" evidence="4">
    <location>
        <begin position="140"/>
        <end position="162"/>
    </location>
</feature>
<evidence type="ECO:0000259" key="6">
    <source>
        <dbReference type="PROSITE" id="PS50106"/>
    </source>
</evidence>
<dbReference type="Gene3D" id="2.30.42.10">
    <property type="match status" value="1"/>
</dbReference>
<dbReference type="GO" id="GO:0005912">
    <property type="term" value="C:adherens junction"/>
    <property type="evidence" value="ECO:0007669"/>
    <property type="project" value="TreeGrafter"/>
</dbReference>
<dbReference type="PROSITE" id="PS50106">
    <property type="entry name" value="PDZ"/>
    <property type="match status" value="1"/>
</dbReference>
<dbReference type="Proteomes" id="UP000000311">
    <property type="component" value="Unassembled WGS sequence"/>
</dbReference>
<dbReference type="GO" id="GO:0030036">
    <property type="term" value="P:actin cytoskeleton organization"/>
    <property type="evidence" value="ECO:0007669"/>
    <property type="project" value="TreeGrafter"/>
</dbReference>
<keyword evidence="5" id="KW-1133">Transmembrane helix</keyword>
<dbReference type="EMBL" id="GL439602">
    <property type="protein sequence ID" value="EFN66962.1"/>
    <property type="molecule type" value="Genomic_DNA"/>
</dbReference>
<dbReference type="InterPro" id="IPR001478">
    <property type="entry name" value="PDZ"/>
</dbReference>
<dbReference type="PANTHER" id="PTHR24214:SF38">
    <property type="entry name" value="PDZ AND LIM DOMAIN PROTEIN ZASP-RELATED"/>
    <property type="match status" value="1"/>
</dbReference>
<dbReference type="STRING" id="104421.E2AHX2"/>
<reference evidence="7 8" key="1">
    <citation type="journal article" date="2010" name="Science">
        <title>Genomic comparison of the ants Camponotus floridanus and Harpegnathos saltator.</title>
        <authorList>
            <person name="Bonasio R."/>
            <person name="Zhang G."/>
            <person name="Ye C."/>
            <person name="Mutti N.S."/>
            <person name="Fang X."/>
            <person name="Qin N."/>
            <person name="Donahue G."/>
            <person name="Yang P."/>
            <person name="Li Q."/>
            <person name="Li C."/>
            <person name="Zhang P."/>
            <person name="Huang Z."/>
            <person name="Berger S.L."/>
            <person name="Reinberg D."/>
            <person name="Wang J."/>
            <person name="Liebig J."/>
        </authorList>
    </citation>
    <scope>NUCLEOTIDE SEQUENCE [LARGE SCALE GENOMIC DNA]</scope>
    <source>
        <strain evidence="8">C129</strain>
    </source>
</reference>
<dbReference type="FunFam" id="2.30.42.10:FF:000055">
    <property type="entry name" value="PDZ and LIM domain protein 3"/>
    <property type="match status" value="1"/>
</dbReference>
<dbReference type="Pfam" id="PF00595">
    <property type="entry name" value="PDZ"/>
    <property type="match status" value="1"/>
</dbReference>
<evidence type="ECO:0000256" key="4">
    <source>
        <dbReference type="SAM" id="MobiDB-lite"/>
    </source>
</evidence>
<evidence type="ECO:0000256" key="5">
    <source>
        <dbReference type="SAM" id="Phobius"/>
    </source>
</evidence>
<sequence length="966" mass="111510">MIISIKFTKFDNTPWGFRLAGGSDFPQPLTVIRITEGSLAECMGLKVGDIVVRLNDQPISNLTHGQAHEALMHAGNNFVLAVQRDEEARKAVEAISEENIVPYKIAVSIREMKDLPPVFPEQILKEETVIERYEEEKTVVESLSAEDETRQEEEKLAEEKPVDANSEIVPNKNLTDDEIAQLILEEEELLSDKGLLGVNFKKLRPRVPILKDSKVLEELQHIATAEPERTQELKRTSTFLQKPQRPVPKPKCEQKIEEDDIEGYKVVIKKQDRKTVIARLVEKGLLPPGSEASIARTPEPLETSEVKMHETKNRLEEDRPPVMSDLNSSCSISSLDTIDESLLPSRSPQLDSNETRPFEDQLGCPATYKCKSKLFDIKPNRYRRFSSFEGYNEAGMRSPFKGHYLENILCSYANSCVSRDRQIDDQFEFAKMKSGSFYFKKYWPGNVGFNCLANETMSRRRLSRCPRAHYAERILLRNVSPITRHFHSKPKTTRIVASRMKRIRTKGRYLAMYLRRESIRLISLITTLLQFLLQRSSVLESSNVPKIRNRRLSCKGRYVKHLLEKNVTTVLQHVEKMHSIGDYPNVIKNKKDEPKSTRTKGRYLEKYLHRQTPYIKSALAYLFGSAKSSFDNLFSVTSSSRIKSTMRGRYFERFVRRNLEILELFTEYVCIKISEWLEENPSCISQNEFSVMTSNYIADDSTLDEQKIDEDTCDIKISRWHEDGPLCSLQEESIVIVNPESNKETDKIECNDNSILPEEVDELSSSKIPEEEDAFSNFLQSTENYISTEVFHRGSRRFSRSRKSVDIIPDDNTLSQFLESAENYVSAEVFHRRSRRLSKSSKDRETGVLSSLCHSTGDYVSSEVFHRRSRRLSKSSRRESLTTPDSESMYFNLPWFSFKVTDKSIERRDNSKEKIDAEIERDNRRLSFVPTVLYQSITNRIGIDFTRLVAYGFVPCTSIILLYMYK</sequence>
<keyword evidence="5" id="KW-0472">Membrane</keyword>
<dbReference type="OMA" id="EISEWHE"/>
<dbReference type="GO" id="GO:0031941">
    <property type="term" value="C:filamentous actin"/>
    <property type="evidence" value="ECO:0007669"/>
    <property type="project" value="TreeGrafter"/>
</dbReference>
<keyword evidence="3" id="KW-0862">Zinc</keyword>
<dbReference type="GO" id="GO:0003779">
    <property type="term" value="F:actin binding"/>
    <property type="evidence" value="ECO:0007669"/>
    <property type="project" value="TreeGrafter"/>
</dbReference>
<feature type="transmembrane region" description="Helical" evidence="5">
    <location>
        <begin position="948"/>
        <end position="965"/>
    </location>
</feature>
<keyword evidence="2" id="KW-0963">Cytoplasm</keyword>
<dbReference type="GO" id="GO:0051371">
    <property type="term" value="F:muscle alpha-actinin binding"/>
    <property type="evidence" value="ECO:0007669"/>
    <property type="project" value="TreeGrafter"/>
</dbReference>
<keyword evidence="3" id="KW-0479">Metal-binding</keyword>
<feature type="domain" description="PDZ" evidence="6">
    <location>
        <begin position="4"/>
        <end position="86"/>
    </location>
</feature>
<evidence type="ECO:0000313" key="7">
    <source>
        <dbReference type="EMBL" id="EFN66962.1"/>
    </source>
</evidence>
<dbReference type="OrthoDB" id="44841at2759"/>
<protein>
    <submittedName>
        <fullName evidence="7">PDZ and LIM domain protein 3</fullName>
    </submittedName>
</protein>
<feature type="region of interest" description="Disordered" evidence="4">
    <location>
        <begin position="288"/>
        <end position="325"/>
    </location>
</feature>
<evidence type="ECO:0000256" key="2">
    <source>
        <dbReference type="ARBA" id="ARBA00022490"/>
    </source>
</evidence>
<keyword evidence="5" id="KW-0812">Transmembrane</keyword>
<dbReference type="SUPFAM" id="SSF50156">
    <property type="entry name" value="PDZ domain-like"/>
    <property type="match status" value="1"/>
</dbReference>
<accession>E2AHX2</accession>
<dbReference type="GO" id="GO:0030018">
    <property type="term" value="C:Z disc"/>
    <property type="evidence" value="ECO:0007669"/>
    <property type="project" value="TreeGrafter"/>
</dbReference>
<organism evidence="8">
    <name type="scientific">Camponotus floridanus</name>
    <name type="common">Florida carpenter ant</name>
    <dbReference type="NCBI Taxonomy" id="104421"/>
    <lineage>
        <taxon>Eukaryota</taxon>
        <taxon>Metazoa</taxon>
        <taxon>Ecdysozoa</taxon>
        <taxon>Arthropoda</taxon>
        <taxon>Hexapoda</taxon>
        <taxon>Insecta</taxon>
        <taxon>Pterygota</taxon>
        <taxon>Neoptera</taxon>
        <taxon>Endopterygota</taxon>
        <taxon>Hymenoptera</taxon>
        <taxon>Apocrita</taxon>
        <taxon>Aculeata</taxon>
        <taxon>Formicoidea</taxon>
        <taxon>Formicidae</taxon>
        <taxon>Formicinae</taxon>
        <taxon>Camponotus</taxon>
    </lineage>
</organism>
<comment type="subcellular location">
    <subcellularLocation>
        <location evidence="1">Cytoplasm</location>
    </subcellularLocation>
</comment>
<dbReference type="GO" id="GO:0001725">
    <property type="term" value="C:stress fiber"/>
    <property type="evidence" value="ECO:0007669"/>
    <property type="project" value="TreeGrafter"/>
</dbReference>
<keyword evidence="8" id="KW-1185">Reference proteome</keyword>
<dbReference type="InterPro" id="IPR050604">
    <property type="entry name" value="PDZ-LIM_domain"/>
</dbReference>
<proteinExistence type="predicted"/>
<dbReference type="SMART" id="SM00228">
    <property type="entry name" value="PDZ"/>
    <property type="match status" value="1"/>
</dbReference>
<keyword evidence="3" id="KW-0440">LIM domain</keyword>